<protein>
    <submittedName>
        <fullName evidence="3">ComF family protein</fullName>
    </submittedName>
</protein>
<dbReference type="Proteomes" id="UP000186469">
    <property type="component" value="Unassembled WGS sequence"/>
</dbReference>
<dbReference type="STRING" id="1121455.SAMN02745728_00755"/>
<dbReference type="InterPro" id="IPR000836">
    <property type="entry name" value="PRTase_dom"/>
</dbReference>
<keyword evidence="4" id="KW-1185">Reference proteome</keyword>
<feature type="domain" description="Phosphoribosyltransferase" evidence="2">
    <location>
        <begin position="235"/>
        <end position="295"/>
    </location>
</feature>
<dbReference type="OrthoDB" id="9779910at2"/>
<proteinExistence type="inferred from homology"/>
<dbReference type="Pfam" id="PF00156">
    <property type="entry name" value="Pribosyltran"/>
    <property type="match status" value="1"/>
</dbReference>
<evidence type="ECO:0000259" key="2">
    <source>
        <dbReference type="Pfam" id="PF00156"/>
    </source>
</evidence>
<dbReference type="InterPro" id="IPR029057">
    <property type="entry name" value="PRTase-like"/>
</dbReference>
<comment type="similarity">
    <text evidence="1">Belongs to the ComF/GntX family.</text>
</comment>
<evidence type="ECO:0000313" key="3">
    <source>
        <dbReference type="EMBL" id="SHN56144.1"/>
    </source>
</evidence>
<sequence>MLLSKRFVLQCLSAVGLGERRCLCCGEPSKVQHFFLKGVAFDLALCDLCRSLLPCFHDFFEYELNGSDWCLTEKNIKPEKYDAKKNCASCFLPFFNNEHAMFSDGEEYKCLYCITKNTCWRDIYCYGEYTKTLRNLLLSAKFSNNLSALHLVGLLLAEAVLIKHQHKFGDKKFDWDFITAVPLHPKRLQKRGFNQSLELAKQLGKLFKLPVEQKALKRIVFTTPQAGLSQKQRRLNLVGSIQAGTLTSKKFINNFQGLTVLLVDDIFTTGTTLEHSAKALLEAGVKAVDIAVVAKTSMLSVKP</sequence>
<dbReference type="Gene3D" id="3.40.50.2020">
    <property type="match status" value="1"/>
</dbReference>
<organism evidence="3 4">
    <name type="scientific">Desulfovibrio litoralis DSM 11393</name>
    <dbReference type="NCBI Taxonomy" id="1121455"/>
    <lineage>
        <taxon>Bacteria</taxon>
        <taxon>Pseudomonadati</taxon>
        <taxon>Thermodesulfobacteriota</taxon>
        <taxon>Desulfovibrionia</taxon>
        <taxon>Desulfovibrionales</taxon>
        <taxon>Desulfovibrionaceae</taxon>
        <taxon>Desulfovibrio</taxon>
    </lineage>
</organism>
<name>A0A1M7SCF3_9BACT</name>
<evidence type="ECO:0000256" key="1">
    <source>
        <dbReference type="ARBA" id="ARBA00008007"/>
    </source>
</evidence>
<dbReference type="PANTHER" id="PTHR47505">
    <property type="entry name" value="DNA UTILIZATION PROTEIN YHGH"/>
    <property type="match status" value="1"/>
</dbReference>
<dbReference type="RefSeq" id="WP_072696446.1">
    <property type="nucleotide sequence ID" value="NZ_FRDI01000003.1"/>
</dbReference>
<accession>A0A1M7SCF3</accession>
<dbReference type="EMBL" id="FRDI01000003">
    <property type="protein sequence ID" value="SHN56144.1"/>
    <property type="molecule type" value="Genomic_DNA"/>
</dbReference>
<dbReference type="InterPro" id="IPR051910">
    <property type="entry name" value="ComF/GntX_DNA_util-trans"/>
</dbReference>
<reference evidence="3 4" key="1">
    <citation type="submission" date="2016-12" db="EMBL/GenBank/DDBJ databases">
        <authorList>
            <person name="Song W.-J."/>
            <person name="Kurnit D.M."/>
        </authorList>
    </citation>
    <scope>NUCLEOTIDE SEQUENCE [LARGE SCALE GENOMIC DNA]</scope>
    <source>
        <strain evidence="3 4">DSM 11393</strain>
    </source>
</reference>
<dbReference type="CDD" id="cd06223">
    <property type="entry name" value="PRTases_typeI"/>
    <property type="match status" value="1"/>
</dbReference>
<gene>
    <name evidence="3" type="ORF">SAMN02745728_00755</name>
</gene>
<dbReference type="AlphaFoldDB" id="A0A1M7SCF3"/>
<dbReference type="SUPFAM" id="SSF53271">
    <property type="entry name" value="PRTase-like"/>
    <property type="match status" value="1"/>
</dbReference>
<evidence type="ECO:0000313" key="4">
    <source>
        <dbReference type="Proteomes" id="UP000186469"/>
    </source>
</evidence>
<dbReference type="PANTHER" id="PTHR47505:SF1">
    <property type="entry name" value="DNA UTILIZATION PROTEIN YHGH"/>
    <property type="match status" value="1"/>
</dbReference>